<comment type="similarity">
    <text evidence="2">Belongs to the HPPK family.</text>
</comment>
<dbReference type="Pfam" id="PF01288">
    <property type="entry name" value="HPPK"/>
    <property type="match status" value="1"/>
</dbReference>
<dbReference type="Proteomes" id="UP001589797">
    <property type="component" value="Unassembled WGS sequence"/>
</dbReference>
<gene>
    <name evidence="14" type="primary">folK</name>
    <name evidence="14" type="ORF">ACFFIP_16630</name>
</gene>
<evidence type="ECO:0000256" key="7">
    <source>
        <dbReference type="ARBA" id="ARBA00022777"/>
    </source>
</evidence>
<name>A0ABV6FYG4_9BACT</name>
<reference evidence="14 15" key="1">
    <citation type="submission" date="2024-09" db="EMBL/GenBank/DDBJ databases">
        <authorList>
            <person name="Sun Q."/>
            <person name="Mori K."/>
        </authorList>
    </citation>
    <scope>NUCLEOTIDE SEQUENCE [LARGE SCALE GENOMIC DNA]</scope>
    <source>
        <strain evidence="14 15">CCM 7650</strain>
    </source>
</reference>
<keyword evidence="9" id="KW-0289">Folate biosynthesis</keyword>
<dbReference type="CDD" id="cd00483">
    <property type="entry name" value="HPPK"/>
    <property type="match status" value="1"/>
</dbReference>
<dbReference type="NCBIfam" id="TIGR01498">
    <property type="entry name" value="folK"/>
    <property type="match status" value="1"/>
</dbReference>
<dbReference type="EMBL" id="JBHLWI010000049">
    <property type="protein sequence ID" value="MFC0264315.1"/>
    <property type="molecule type" value="Genomic_DNA"/>
</dbReference>
<evidence type="ECO:0000256" key="9">
    <source>
        <dbReference type="ARBA" id="ARBA00022909"/>
    </source>
</evidence>
<evidence type="ECO:0000256" key="6">
    <source>
        <dbReference type="ARBA" id="ARBA00022741"/>
    </source>
</evidence>
<dbReference type="SUPFAM" id="SSF55083">
    <property type="entry name" value="6-hydroxymethyl-7,8-dihydropterin pyrophosphokinase, HPPK"/>
    <property type="match status" value="1"/>
</dbReference>
<evidence type="ECO:0000256" key="2">
    <source>
        <dbReference type="ARBA" id="ARBA00005810"/>
    </source>
</evidence>
<evidence type="ECO:0000256" key="4">
    <source>
        <dbReference type="ARBA" id="ARBA00016218"/>
    </source>
</evidence>
<dbReference type="Gene3D" id="3.30.70.560">
    <property type="entry name" value="7,8-Dihydro-6-hydroxymethylpterin-pyrophosphokinase HPPK"/>
    <property type="match status" value="1"/>
</dbReference>
<dbReference type="RefSeq" id="WP_382388843.1">
    <property type="nucleotide sequence ID" value="NZ_JBHLWI010000049.1"/>
</dbReference>
<evidence type="ECO:0000256" key="11">
    <source>
        <dbReference type="ARBA" id="ARBA00029766"/>
    </source>
</evidence>
<dbReference type="InterPro" id="IPR000550">
    <property type="entry name" value="Hppk"/>
</dbReference>
<evidence type="ECO:0000313" key="14">
    <source>
        <dbReference type="EMBL" id="MFC0264315.1"/>
    </source>
</evidence>
<keyword evidence="5 14" id="KW-0808">Transferase</keyword>
<keyword evidence="8" id="KW-0067">ATP-binding</keyword>
<protein>
    <recommendedName>
        <fullName evidence="4">2-amino-4-hydroxy-6-hydroxymethyldihydropteridine pyrophosphokinase</fullName>
        <ecNumber evidence="3">2.7.6.3</ecNumber>
    </recommendedName>
    <alternativeName>
        <fullName evidence="11">6-hydroxymethyl-7,8-dihydropterin pyrophosphokinase</fullName>
    </alternativeName>
    <alternativeName>
        <fullName evidence="12">7,8-dihydro-6-hydroxymethylpterin-pyrophosphokinase</fullName>
    </alternativeName>
</protein>
<dbReference type="PANTHER" id="PTHR43071">
    <property type="entry name" value="2-AMINO-4-HYDROXY-6-HYDROXYMETHYLDIHYDROPTERIDINE PYROPHOSPHOKINASE"/>
    <property type="match status" value="1"/>
</dbReference>
<dbReference type="GO" id="GO:0003848">
    <property type="term" value="F:2-amino-4-hydroxy-6-hydroxymethyldihydropteridine diphosphokinase activity"/>
    <property type="evidence" value="ECO:0007669"/>
    <property type="project" value="UniProtKB-EC"/>
</dbReference>
<evidence type="ECO:0000256" key="10">
    <source>
        <dbReference type="ARBA" id="ARBA00029409"/>
    </source>
</evidence>
<keyword evidence="6" id="KW-0547">Nucleotide-binding</keyword>
<dbReference type="InterPro" id="IPR035907">
    <property type="entry name" value="Hppk_sf"/>
</dbReference>
<evidence type="ECO:0000313" key="15">
    <source>
        <dbReference type="Proteomes" id="UP001589797"/>
    </source>
</evidence>
<evidence type="ECO:0000256" key="12">
    <source>
        <dbReference type="ARBA" id="ARBA00033413"/>
    </source>
</evidence>
<evidence type="ECO:0000256" key="3">
    <source>
        <dbReference type="ARBA" id="ARBA00013253"/>
    </source>
</evidence>
<comment type="caution">
    <text evidence="14">The sequence shown here is derived from an EMBL/GenBank/DDBJ whole genome shotgun (WGS) entry which is preliminary data.</text>
</comment>
<dbReference type="PANTHER" id="PTHR43071:SF1">
    <property type="entry name" value="2-AMINO-4-HYDROXY-6-HYDROXYMETHYLDIHYDROPTERIDINE PYROPHOSPHOKINASE"/>
    <property type="match status" value="1"/>
</dbReference>
<comment type="function">
    <text evidence="10">Catalyzes the transfer of pyrophosphate from adenosine triphosphate (ATP) to 6-hydroxymethyl-7,8-dihydropterin, an enzymatic step in folate biosynthesis pathway.</text>
</comment>
<proteinExistence type="inferred from homology"/>
<accession>A0ABV6FYG4</accession>
<keyword evidence="7" id="KW-0418">Kinase</keyword>
<keyword evidence="15" id="KW-1185">Reference proteome</keyword>
<evidence type="ECO:0000256" key="1">
    <source>
        <dbReference type="ARBA" id="ARBA00005051"/>
    </source>
</evidence>
<evidence type="ECO:0000256" key="5">
    <source>
        <dbReference type="ARBA" id="ARBA00022679"/>
    </source>
</evidence>
<sequence length="164" mass="18871">MEKLVLIIGGNLGKRELLLSQANNLLIENFGSPELKSKVYETEAWGGKSKGAYLNQVLVFRTDLEPMEVLKKTQKVENLLGRHREVKWGDRTMDIDILYYGDLVINFPEIQIPHPFISKRRFVLEPLAEVLPDFIHPLLKMTNAELLLDSTDESQVYVYEKSPE</sequence>
<evidence type="ECO:0000259" key="13">
    <source>
        <dbReference type="Pfam" id="PF01288"/>
    </source>
</evidence>
<organism evidence="14 15">
    <name type="scientific">Fontibacter flavus</name>
    <dbReference type="NCBI Taxonomy" id="654838"/>
    <lineage>
        <taxon>Bacteria</taxon>
        <taxon>Pseudomonadati</taxon>
        <taxon>Bacteroidota</taxon>
        <taxon>Cytophagia</taxon>
        <taxon>Cytophagales</taxon>
        <taxon>Cyclobacteriaceae</taxon>
        <taxon>Fontibacter</taxon>
    </lineage>
</organism>
<comment type="pathway">
    <text evidence="1">Cofactor biosynthesis; tetrahydrofolate biosynthesis; 2-amino-4-hydroxy-6-hydroxymethyl-7,8-dihydropteridine diphosphate from 7,8-dihydroneopterin triphosphate: step 4/4.</text>
</comment>
<dbReference type="EC" id="2.7.6.3" evidence="3"/>
<feature type="domain" description="7,8-dihydro-6-hydroxymethylpterin-pyrophosphokinase" evidence="13">
    <location>
        <begin position="6"/>
        <end position="132"/>
    </location>
</feature>
<evidence type="ECO:0000256" key="8">
    <source>
        <dbReference type="ARBA" id="ARBA00022840"/>
    </source>
</evidence>